<reference evidence="1" key="1">
    <citation type="journal article" date="2023" name="Mol. Phylogenet. Evol.">
        <title>Genome-scale phylogeny and comparative genomics of the fungal order Sordariales.</title>
        <authorList>
            <person name="Hensen N."/>
            <person name="Bonometti L."/>
            <person name="Westerberg I."/>
            <person name="Brannstrom I.O."/>
            <person name="Guillou S."/>
            <person name="Cros-Aarteil S."/>
            <person name="Calhoun S."/>
            <person name="Haridas S."/>
            <person name="Kuo A."/>
            <person name="Mondo S."/>
            <person name="Pangilinan J."/>
            <person name="Riley R."/>
            <person name="LaButti K."/>
            <person name="Andreopoulos B."/>
            <person name="Lipzen A."/>
            <person name="Chen C."/>
            <person name="Yan M."/>
            <person name="Daum C."/>
            <person name="Ng V."/>
            <person name="Clum A."/>
            <person name="Steindorff A."/>
            <person name="Ohm R.A."/>
            <person name="Martin F."/>
            <person name="Silar P."/>
            <person name="Natvig D.O."/>
            <person name="Lalanne C."/>
            <person name="Gautier V."/>
            <person name="Ament-Velasquez S.L."/>
            <person name="Kruys A."/>
            <person name="Hutchinson M.I."/>
            <person name="Powell A.J."/>
            <person name="Barry K."/>
            <person name="Miller A.N."/>
            <person name="Grigoriev I.V."/>
            <person name="Debuchy R."/>
            <person name="Gladieux P."/>
            <person name="Hiltunen Thoren M."/>
            <person name="Johannesson H."/>
        </authorList>
    </citation>
    <scope>NUCLEOTIDE SEQUENCE</scope>
    <source>
        <strain evidence="1">CBS 560.94</strain>
    </source>
</reference>
<accession>A0AAE0MPW7</accession>
<dbReference type="RefSeq" id="XP_062679144.1">
    <property type="nucleotide sequence ID" value="XM_062830706.1"/>
</dbReference>
<dbReference type="Proteomes" id="UP001278500">
    <property type="component" value="Unassembled WGS sequence"/>
</dbReference>
<name>A0AAE0MPW7_9PEZI</name>
<protein>
    <submittedName>
        <fullName evidence="1">Uncharacterized protein</fullName>
    </submittedName>
</protein>
<gene>
    <name evidence="1" type="ORF">B0H65DRAFT_577761</name>
</gene>
<organism evidence="1 2">
    <name type="scientific">Neurospora tetraspora</name>
    <dbReference type="NCBI Taxonomy" id="94610"/>
    <lineage>
        <taxon>Eukaryota</taxon>
        <taxon>Fungi</taxon>
        <taxon>Dikarya</taxon>
        <taxon>Ascomycota</taxon>
        <taxon>Pezizomycotina</taxon>
        <taxon>Sordariomycetes</taxon>
        <taxon>Sordariomycetidae</taxon>
        <taxon>Sordariales</taxon>
        <taxon>Sordariaceae</taxon>
        <taxon>Neurospora</taxon>
    </lineage>
</organism>
<sequence>MPNSSPYAQSSGCLCTAPVMHSPMISPRMDRNIKREDISRSNERTREGKVAKIRGEFVPPEASQEILKVSDQGKIPSYLIIKGSVFDVKVVNKSDNGVGRAWSDYGWKITSPASLGGNHVDIPPSLLESENQPGTTTTHDLLALLFGRGTAETTPASLLDILPGRTRGKVAALFKKAEMETSVLSRARTEVGCDFLLLCPVVEEGVGGGTTVHERVTSCKGVMFLDNMKEAGAVQMEEVDRSLGVRTMEVVIR</sequence>
<keyword evidence="2" id="KW-1185">Reference proteome</keyword>
<dbReference type="AlphaFoldDB" id="A0AAE0MPW7"/>
<dbReference type="GeneID" id="87867860"/>
<reference evidence="1" key="2">
    <citation type="submission" date="2023-06" db="EMBL/GenBank/DDBJ databases">
        <authorList>
            <consortium name="Lawrence Berkeley National Laboratory"/>
            <person name="Haridas S."/>
            <person name="Hensen N."/>
            <person name="Bonometti L."/>
            <person name="Westerberg I."/>
            <person name="Brannstrom I.O."/>
            <person name="Guillou S."/>
            <person name="Cros-Aarteil S."/>
            <person name="Calhoun S."/>
            <person name="Kuo A."/>
            <person name="Mondo S."/>
            <person name="Pangilinan J."/>
            <person name="Riley R."/>
            <person name="Labutti K."/>
            <person name="Andreopoulos B."/>
            <person name="Lipzen A."/>
            <person name="Chen C."/>
            <person name="Yanf M."/>
            <person name="Daum C."/>
            <person name="Ng V."/>
            <person name="Clum A."/>
            <person name="Steindorff A."/>
            <person name="Ohm R."/>
            <person name="Martin F."/>
            <person name="Silar P."/>
            <person name="Natvig D."/>
            <person name="Lalanne C."/>
            <person name="Gautier V."/>
            <person name="Ament-Velasquez S.L."/>
            <person name="Kruys A."/>
            <person name="Hutchinson M.I."/>
            <person name="Powell A.J."/>
            <person name="Barry K."/>
            <person name="Miller A.N."/>
            <person name="Grigoriev I.V."/>
            <person name="Debuchy R."/>
            <person name="Gladieux P."/>
            <person name="Thoren M.H."/>
            <person name="Johannesson H."/>
        </authorList>
    </citation>
    <scope>NUCLEOTIDE SEQUENCE</scope>
    <source>
        <strain evidence="1">CBS 560.94</strain>
    </source>
</reference>
<comment type="caution">
    <text evidence="1">The sequence shown here is derived from an EMBL/GenBank/DDBJ whole genome shotgun (WGS) entry which is preliminary data.</text>
</comment>
<dbReference type="EMBL" id="JAUEPP010000006">
    <property type="protein sequence ID" value="KAK3340202.1"/>
    <property type="molecule type" value="Genomic_DNA"/>
</dbReference>
<evidence type="ECO:0000313" key="2">
    <source>
        <dbReference type="Proteomes" id="UP001278500"/>
    </source>
</evidence>
<proteinExistence type="predicted"/>
<evidence type="ECO:0000313" key="1">
    <source>
        <dbReference type="EMBL" id="KAK3340202.1"/>
    </source>
</evidence>